<feature type="domain" description="EF-hand" evidence="6">
    <location>
        <begin position="176"/>
        <end position="211"/>
    </location>
</feature>
<dbReference type="KEGG" id="tpf:TPHA_0B01000"/>
<evidence type="ECO:0000256" key="4">
    <source>
        <dbReference type="ARBA" id="ARBA00022737"/>
    </source>
</evidence>
<dbReference type="GO" id="GO:0005829">
    <property type="term" value="C:cytosol"/>
    <property type="evidence" value="ECO:0007669"/>
    <property type="project" value="EnsemblFungi"/>
</dbReference>
<organism evidence="7 8">
    <name type="scientific">Tetrapisispora phaffii (strain ATCC 24235 / CBS 4417 / NBRC 1672 / NRRL Y-8282 / UCD 70-5)</name>
    <name type="common">Yeast</name>
    <name type="synonym">Fabospora phaffii</name>
    <dbReference type="NCBI Taxonomy" id="1071381"/>
    <lineage>
        <taxon>Eukaryota</taxon>
        <taxon>Fungi</taxon>
        <taxon>Dikarya</taxon>
        <taxon>Ascomycota</taxon>
        <taxon>Saccharomycotina</taxon>
        <taxon>Saccharomycetes</taxon>
        <taxon>Saccharomycetales</taxon>
        <taxon>Saccharomycetaceae</taxon>
        <taxon>Tetrapisispora</taxon>
    </lineage>
</organism>
<evidence type="ECO:0000313" key="7">
    <source>
        <dbReference type="EMBL" id="CCE61772.1"/>
    </source>
</evidence>
<keyword evidence="2" id="KW-0963">Cytoplasm</keyword>
<dbReference type="InterPro" id="IPR002048">
    <property type="entry name" value="EF_hand_dom"/>
</dbReference>
<dbReference type="GO" id="GO:0007121">
    <property type="term" value="P:bipolar cellular bud site selection"/>
    <property type="evidence" value="ECO:0007669"/>
    <property type="project" value="EnsemblFungi"/>
</dbReference>
<dbReference type="Proteomes" id="UP000005666">
    <property type="component" value="Chromosome 2"/>
</dbReference>
<keyword evidence="3" id="KW-0479">Metal-binding</keyword>
<evidence type="ECO:0000259" key="6">
    <source>
        <dbReference type="PROSITE" id="PS50222"/>
    </source>
</evidence>
<dbReference type="OrthoDB" id="186625at2759"/>
<keyword evidence="8" id="KW-1185">Reference proteome</keyword>
<accession>G8BQH5</accession>
<dbReference type="EMBL" id="HE612857">
    <property type="protein sequence ID" value="CCE61772.1"/>
    <property type="molecule type" value="Genomic_DNA"/>
</dbReference>
<reference evidence="7 8" key="1">
    <citation type="journal article" date="2011" name="Proc. Natl. Acad. Sci. U.S.A.">
        <title>Evolutionary erosion of yeast sex chromosomes by mating-type switching accidents.</title>
        <authorList>
            <person name="Gordon J.L."/>
            <person name="Armisen D."/>
            <person name="Proux-Wera E."/>
            <person name="Oheigeartaigh S.S."/>
            <person name="Byrne K.P."/>
            <person name="Wolfe K.H."/>
        </authorList>
    </citation>
    <scope>NUCLEOTIDE SEQUENCE [LARGE SCALE GENOMIC DNA]</scope>
    <source>
        <strain evidence="8">ATCC 24235 / CBS 4417 / NBRC 1672 / NRRL Y-8282 / UCD 70-5</strain>
    </source>
</reference>
<dbReference type="GO" id="GO:0005509">
    <property type="term" value="F:calcium ion binding"/>
    <property type="evidence" value="ECO:0007669"/>
    <property type="project" value="EnsemblFungi"/>
</dbReference>
<dbReference type="GO" id="GO:0007120">
    <property type="term" value="P:axial cellular bud site selection"/>
    <property type="evidence" value="ECO:0007669"/>
    <property type="project" value="EnsemblFungi"/>
</dbReference>
<dbReference type="GO" id="GO:0003400">
    <property type="term" value="P:regulation of COPII vesicle coating"/>
    <property type="evidence" value="ECO:0007669"/>
    <property type="project" value="EnsemblFungi"/>
</dbReference>
<comment type="subcellular location">
    <subcellularLocation>
        <location evidence="1">Cytoplasm</location>
    </subcellularLocation>
</comment>
<dbReference type="Pfam" id="PF13499">
    <property type="entry name" value="EF-hand_7"/>
    <property type="match status" value="1"/>
</dbReference>
<dbReference type="RefSeq" id="XP_003684206.1">
    <property type="nucleotide sequence ID" value="XM_003684158.1"/>
</dbReference>
<evidence type="ECO:0000256" key="1">
    <source>
        <dbReference type="ARBA" id="ARBA00004496"/>
    </source>
</evidence>
<sequence>MCAKKLNYAAGDDLKLYATPEEAMREGKRQLEEEKLRRQRMYEVNNNKVGVDTRIYSAPPSVGIPPGNGRDARNWSHNSYNQSYANRTPPVNNIQSQFQNTPPNNISYKYQHNAVHNSVPVFDRNKAIIQQRPPLINNVPNPSLPQVDQQRHSSLSSLGAVNQTPITNSPSAKEDRDNKIALTLFSNHDSKGRGRLTAEELQNFLQNDDGSYFCISAIDALVNLFGATRFGTINQQEFVALYKKVKNWRVIYVDNDINRSCTLNVNEYHNALQELGYLIPFEVTEKLFEQYAEFINQAVNSKELKFDKFVESLIWLVRLSKLFRKHDVNKEGIASIQYKDFIDMVLYLGRFLPH</sequence>
<dbReference type="PROSITE" id="PS50222">
    <property type="entry name" value="EF_HAND_2"/>
    <property type="match status" value="1"/>
</dbReference>
<keyword evidence="4" id="KW-0677">Repeat</keyword>
<dbReference type="Gene3D" id="1.10.238.10">
    <property type="entry name" value="EF-hand"/>
    <property type="match status" value="1"/>
</dbReference>
<evidence type="ECO:0000256" key="5">
    <source>
        <dbReference type="ARBA" id="ARBA00022837"/>
    </source>
</evidence>
<dbReference type="InterPro" id="IPR011992">
    <property type="entry name" value="EF-hand-dom_pair"/>
</dbReference>
<dbReference type="STRING" id="1071381.G8BQH5"/>
<proteinExistence type="predicted"/>
<evidence type="ECO:0000256" key="3">
    <source>
        <dbReference type="ARBA" id="ARBA00022723"/>
    </source>
</evidence>
<dbReference type="GO" id="GO:0005935">
    <property type="term" value="C:cellular bud neck"/>
    <property type="evidence" value="ECO:0007669"/>
    <property type="project" value="EnsemblFungi"/>
</dbReference>
<protein>
    <recommendedName>
        <fullName evidence="6">EF-hand domain-containing protein</fullName>
    </recommendedName>
</protein>
<dbReference type="HOGENOM" id="CLU_863808_0_0_1"/>
<name>G8BQH5_TETPH</name>
<dbReference type="eggNOG" id="KOG0037">
    <property type="taxonomic scope" value="Eukaryota"/>
</dbReference>
<dbReference type="OMA" id="FTNSNAM"/>
<dbReference type="SUPFAM" id="SSF47473">
    <property type="entry name" value="EF-hand"/>
    <property type="match status" value="1"/>
</dbReference>
<gene>
    <name evidence="7" type="primary">TPHA0B01000</name>
    <name evidence="7" type="ordered locus">TPHA_0B01000</name>
</gene>
<dbReference type="PANTHER" id="PTHR46212">
    <property type="entry name" value="PEFLIN"/>
    <property type="match status" value="1"/>
</dbReference>
<dbReference type="PANTHER" id="PTHR46212:SF3">
    <property type="entry name" value="GH27120P"/>
    <property type="match status" value="1"/>
</dbReference>
<evidence type="ECO:0000313" key="8">
    <source>
        <dbReference type="Proteomes" id="UP000005666"/>
    </source>
</evidence>
<dbReference type="InterPro" id="IPR051426">
    <property type="entry name" value="Peflin/Sorcin_CaBP"/>
</dbReference>
<keyword evidence="5" id="KW-0106">Calcium</keyword>
<dbReference type="GeneID" id="11535013"/>
<dbReference type="GO" id="GO:0008270">
    <property type="term" value="F:zinc ion binding"/>
    <property type="evidence" value="ECO:0007669"/>
    <property type="project" value="EnsemblFungi"/>
</dbReference>
<dbReference type="AlphaFoldDB" id="G8BQH5"/>
<evidence type="ECO:0000256" key="2">
    <source>
        <dbReference type="ARBA" id="ARBA00022490"/>
    </source>
</evidence>